<dbReference type="Gene3D" id="3.20.20.100">
    <property type="entry name" value="NADP-dependent oxidoreductase domain"/>
    <property type="match status" value="1"/>
</dbReference>
<protein>
    <submittedName>
        <fullName evidence="2">Aldo/keto reductase</fullName>
    </submittedName>
</protein>
<dbReference type="InterPro" id="IPR020471">
    <property type="entry name" value="AKR"/>
</dbReference>
<feature type="domain" description="NADP-dependent oxidoreductase" evidence="1">
    <location>
        <begin position="16"/>
        <end position="295"/>
    </location>
</feature>
<dbReference type="PANTHER" id="PTHR43312">
    <property type="entry name" value="D-THREO-ALDOSE 1-DEHYDROGENASE"/>
    <property type="match status" value="1"/>
</dbReference>
<dbReference type="RefSeq" id="WP_041122757.1">
    <property type="nucleotide sequence ID" value="NZ_JXRQ01000018.1"/>
</dbReference>
<dbReference type="STRING" id="135826.KP77_22070"/>
<dbReference type="SUPFAM" id="SSF51430">
    <property type="entry name" value="NAD(P)-linked oxidoreductase"/>
    <property type="match status" value="1"/>
</dbReference>
<evidence type="ECO:0000313" key="2">
    <source>
        <dbReference type="EMBL" id="KIL48996.1"/>
    </source>
</evidence>
<dbReference type="Proteomes" id="UP000031950">
    <property type="component" value="Unassembled WGS sequence"/>
</dbReference>
<dbReference type="Pfam" id="PF00248">
    <property type="entry name" value="Aldo_ket_red"/>
    <property type="match status" value="1"/>
</dbReference>
<keyword evidence="3" id="KW-1185">Reference proteome</keyword>
<organism evidence="2 3">
    <name type="scientific">Jeotgalibacillus alimentarius</name>
    <dbReference type="NCBI Taxonomy" id="135826"/>
    <lineage>
        <taxon>Bacteria</taxon>
        <taxon>Bacillati</taxon>
        <taxon>Bacillota</taxon>
        <taxon>Bacilli</taxon>
        <taxon>Bacillales</taxon>
        <taxon>Caryophanaceae</taxon>
        <taxon>Jeotgalibacillus</taxon>
    </lineage>
</organism>
<gene>
    <name evidence="2" type="ORF">KP77_22070</name>
</gene>
<evidence type="ECO:0000259" key="1">
    <source>
        <dbReference type="Pfam" id="PF00248"/>
    </source>
</evidence>
<dbReference type="InterPro" id="IPR023210">
    <property type="entry name" value="NADP_OxRdtase_dom"/>
</dbReference>
<dbReference type="AlphaFoldDB" id="A0A0C2VX76"/>
<dbReference type="InterPro" id="IPR036812">
    <property type="entry name" value="NAD(P)_OxRdtase_dom_sf"/>
</dbReference>
<dbReference type="OrthoDB" id="9773828at2"/>
<dbReference type="CDD" id="cd19086">
    <property type="entry name" value="AKR_AKR11C1"/>
    <property type="match status" value="1"/>
</dbReference>
<name>A0A0C2VX76_9BACL</name>
<comment type="caution">
    <text evidence="2">The sequence shown here is derived from an EMBL/GenBank/DDBJ whole genome shotgun (WGS) entry which is preliminary data.</text>
</comment>
<dbReference type="PANTHER" id="PTHR43312:SF1">
    <property type="entry name" value="NADP-DEPENDENT OXIDOREDUCTASE DOMAIN-CONTAINING PROTEIN"/>
    <property type="match status" value="1"/>
</dbReference>
<dbReference type="GO" id="GO:0016491">
    <property type="term" value="F:oxidoreductase activity"/>
    <property type="evidence" value="ECO:0007669"/>
    <property type="project" value="InterPro"/>
</dbReference>
<evidence type="ECO:0000313" key="3">
    <source>
        <dbReference type="Proteomes" id="UP000031950"/>
    </source>
</evidence>
<accession>A0A0C2VX76</accession>
<proteinExistence type="predicted"/>
<dbReference type="InterPro" id="IPR053135">
    <property type="entry name" value="AKR2_Oxidoreductase"/>
</dbReference>
<dbReference type="EMBL" id="JXRQ01000018">
    <property type="protein sequence ID" value="KIL48996.1"/>
    <property type="molecule type" value="Genomic_DNA"/>
</dbReference>
<reference evidence="2 3" key="1">
    <citation type="submission" date="2015-01" db="EMBL/GenBank/DDBJ databases">
        <title>Genome sequence of Jeotgalibacillus alimentarius.</title>
        <authorList>
            <person name="Goh K.M."/>
            <person name="Chan K.-G."/>
            <person name="Yaakop A.S."/>
            <person name="Ee R."/>
            <person name="Gan H.M."/>
            <person name="Chan C.S."/>
        </authorList>
    </citation>
    <scope>NUCLEOTIDE SEQUENCE [LARGE SCALE GENOMIC DNA]</scope>
    <source>
        <strain evidence="2 3">YKJ-13</strain>
    </source>
</reference>
<dbReference type="PATRIC" id="fig|135826.4.peg.2201"/>
<dbReference type="PRINTS" id="PR00069">
    <property type="entry name" value="ALDKETRDTASE"/>
</dbReference>
<sequence>MEKRRIGSSPLESSLLGLGCMSLGTEYNEAEKIIKTAYENGINYFDTADLYDYGTNEEIVGRALKPFRSDVLIATKVGNRAKDDKSGWYWDASKFYIKEQVKNSLKRLQTDYIDLYQLHGGTLDDPIDETIEAFDELKQEGLIRAYGFSSIRPNVIREYAPRSSASSNMMQYSLLDRRPEEQAFPLLKENNVSVISRGPLAKGLLSAKSNEKLAGHGENGYVHYSHQELKEVLANITGHFHTRSLTELALLFNASNPEVSTIIAGASSPEQVQENIHAINQKPLSREEIELLKSLTNNRGYTEHR</sequence>